<evidence type="ECO:0000259" key="10">
    <source>
        <dbReference type="PROSITE" id="PS50928"/>
    </source>
</evidence>
<feature type="transmembrane region" description="Helical" evidence="9">
    <location>
        <begin position="6"/>
        <end position="25"/>
    </location>
</feature>
<reference evidence="11 12" key="1">
    <citation type="submission" date="2022-07" db="EMBL/GenBank/DDBJ databases">
        <title>Methylomonas rivi sp. nov., Methylomonas rosea sp. nov., Methylomonas aureus sp. nov. and Methylomonas subterranea sp. nov., four novel methanotrophs isolated from a freshwater creek and the deep terrestrial subsurface.</title>
        <authorList>
            <person name="Abin C."/>
            <person name="Sankaranarayanan K."/>
            <person name="Garner C."/>
            <person name="Sindelar R."/>
            <person name="Kotary K."/>
            <person name="Garner R."/>
            <person name="Barclay S."/>
            <person name="Lawson P."/>
            <person name="Krumholz L."/>
        </authorList>
    </citation>
    <scope>NUCLEOTIDE SEQUENCE [LARGE SCALE GENOMIC DNA]</scope>
    <source>
        <strain evidence="11 12">WSC-6</strain>
    </source>
</reference>
<comment type="similarity">
    <text evidence="9">Belongs to the binding-protein-dependent transport system permease family.</text>
</comment>
<feature type="transmembrane region" description="Helical" evidence="9">
    <location>
        <begin position="260"/>
        <end position="283"/>
    </location>
</feature>
<evidence type="ECO:0000256" key="2">
    <source>
        <dbReference type="ARBA" id="ARBA00022448"/>
    </source>
</evidence>
<sequence>MIVLWTDALIYLLVVTSVVFAWYLGRQQHMRRPLKKIAASPVAMASLTLLLCFALIGLADSIHFKDGDSRGNEAVSLLDVACDTMRKHGEKTYSAPFAVHGYAKETLALDDGSTRWDYPRLQYGGAHLADPETEWAGDVFDKTLSGFSRGAGLMLMVLLLAWGDQHERRRVLWRSASSKAVWAALFLVVSGCYTLFSLSAYYHVLGTDKVGEDVFYQTLKSIRTGLVIGSLTTLVMLPLAIVFGIMAGFFKGWVDDVIQFIYTTLNSIPSVLLIAASILMVQVYMTNHPENFNNLLVRADMRLLFLCLILGVTSWTGLCRLLRAETLKLREMEYVLAAQALGVKPAMILFRHILPNVMHIVLISVVLDFSSLVLAEAVLSYINIGVDPTTHSWGNMINSARLEMAREPVVWWSLTAAFVFMFALVLAANLFADSVRDAFDPRRAQAS</sequence>
<dbReference type="Proteomes" id="UP001524586">
    <property type="component" value="Unassembled WGS sequence"/>
</dbReference>
<evidence type="ECO:0000256" key="9">
    <source>
        <dbReference type="RuleBase" id="RU363032"/>
    </source>
</evidence>
<evidence type="ECO:0000256" key="3">
    <source>
        <dbReference type="ARBA" id="ARBA00022475"/>
    </source>
</evidence>
<evidence type="ECO:0000256" key="8">
    <source>
        <dbReference type="ARBA" id="ARBA00023136"/>
    </source>
</evidence>
<feature type="transmembrane region" description="Helical" evidence="9">
    <location>
        <begin position="224"/>
        <end position="248"/>
    </location>
</feature>
<keyword evidence="5" id="KW-0571">Peptide transport</keyword>
<dbReference type="Gene3D" id="1.10.3720.10">
    <property type="entry name" value="MetI-like"/>
    <property type="match status" value="1"/>
</dbReference>
<evidence type="ECO:0000256" key="1">
    <source>
        <dbReference type="ARBA" id="ARBA00004651"/>
    </source>
</evidence>
<evidence type="ECO:0000313" key="11">
    <source>
        <dbReference type="EMBL" id="MCQ8127819.1"/>
    </source>
</evidence>
<keyword evidence="2 9" id="KW-0813">Transport</keyword>
<dbReference type="InterPro" id="IPR000515">
    <property type="entry name" value="MetI-like"/>
</dbReference>
<dbReference type="RefSeq" id="WP_256614174.1">
    <property type="nucleotide sequence ID" value="NZ_JANIBK010000016.1"/>
</dbReference>
<evidence type="ECO:0000256" key="7">
    <source>
        <dbReference type="ARBA" id="ARBA00022989"/>
    </source>
</evidence>
<keyword evidence="3" id="KW-1003">Cell membrane</keyword>
<keyword evidence="4 9" id="KW-0812">Transmembrane</keyword>
<dbReference type="PANTHER" id="PTHR43386">
    <property type="entry name" value="OLIGOPEPTIDE TRANSPORT SYSTEM PERMEASE PROTEIN APPC"/>
    <property type="match status" value="1"/>
</dbReference>
<keyword evidence="7 9" id="KW-1133">Transmembrane helix</keyword>
<dbReference type="CDD" id="cd06261">
    <property type="entry name" value="TM_PBP2"/>
    <property type="match status" value="1"/>
</dbReference>
<accession>A0ABT1U332</accession>
<organism evidence="11 12">
    <name type="scientific">Methylomonas rivi</name>
    <dbReference type="NCBI Taxonomy" id="2952226"/>
    <lineage>
        <taxon>Bacteria</taxon>
        <taxon>Pseudomonadati</taxon>
        <taxon>Pseudomonadota</taxon>
        <taxon>Gammaproteobacteria</taxon>
        <taxon>Methylococcales</taxon>
        <taxon>Methylococcaceae</taxon>
        <taxon>Methylomonas</taxon>
    </lineage>
</organism>
<keyword evidence="12" id="KW-1185">Reference proteome</keyword>
<dbReference type="EMBL" id="JANIBK010000016">
    <property type="protein sequence ID" value="MCQ8127819.1"/>
    <property type="molecule type" value="Genomic_DNA"/>
</dbReference>
<feature type="transmembrane region" description="Helical" evidence="9">
    <location>
        <begin position="182"/>
        <end position="204"/>
    </location>
</feature>
<protein>
    <submittedName>
        <fullName evidence="11">ABC transporter permease</fullName>
    </submittedName>
</protein>
<feature type="transmembrane region" description="Helical" evidence="9">
    <location>
        <begin position="144"/>
        <end position="162"/>
    </location>
</feature>
<evidence type="ECO:0000256" key="6">
    <source>
        <dbReference type="ARBA" id="ARBA00022927"/>
    </source>
</evidence>
<feature type="transmembrane region" description="Helical" evidence="9">
    <location>
        <begin position="37"/>
        <end position="59"/>
    </location>
</feature>
<gene>
    <name evidence="11" type="ORF">NP596_05035</name>
</gene>
<keyword evidence="6" id="KW-0653">Protein transport</keyword>
<name>A0ABT1U332_9GAMM</name>
<comment type="caution">
    <text evidence="11">The sequence shown here is derived from an EMBL/GenBank/DDBJ whole genome shotgun (WGS) entry which is preliminary data.</text>
</comment>
<dbReference type="InterPro" id="IPR035906">
    <property type="entry name" value="MetI-like_sf"/>
</dbReference>
<feature type="transmembrane region" description="Helical" evidence="9">
    <location>
        <begin position="360"/>
        <end position="382"/>
    </location>
</feature>
<feature type="transmembrane region" description="Helical" evidence="9">
    <location>
        <begin position="303"/>
        <end position="322"/>
    </location>
</feature>
<feature type="transmembrane region" description="Helical" evidence="9">
    <location>
        <begin position="409"/>
        <end position="432"/>
    </location>
</feature>
<evidence type="ECO:0000256" key="5">
    <source>
        <dbReference type="ARBA" id="ARBA00022856"/>
    </source>
</evidence>
<dbReference type="PROSITE" id="PS50928">
    <property type="entry name" value="ABC_TM1"/>
    <property type="match status" value="1"/>
</dbReference>
<dbReference type="SUPFAM" id="SSF161098">
    <property type="entry name" value="MetI-like"/>
    <property type="match status" value="1"/>
</dbReference>
<evidence type="ECO:0000256" key="4">
    <source>
        <dbReference type="ARBA" id="ARBA00022692"/>
    </source>
</evidence>
<feature type="domain" description="ABC transmembrane type-1" evidence="10">
    <location>
        <begin position="222"/>
        <end position="432"/>
    </location>
</feature>
<dbReference type="PANTHER" id="PTHR43386:SF24">
    <property type="entry name" value="OLIGOPEPTIDE TRANSPORT SYSTEM PERMEASE PROTEIN AMID"/>
    <property type="match status" value="1"/>
</dbReference>
<dbReference type="InterPro" id="IPR050366">
    <property type="entry name" value="BP-dependent_transpt_permease"/>
</dbReference>
<proteinExistence type="inferred from homology"/>
<evidence type="ECO:0000313" key="12">
    <source>
        <dbReference type="Proteomes" id="UP001524586"/>
    </source>
</evidence>
<dbReference type="Pfam" id="PF00528">
    <property type="entry name" value="BPD_transp_1"/>
    <property type="match status" value="1"/>
</dbReference>
<comment type="subcellular location">
    <subcellularLocation>
        <location evidence="1 9">Cell membrane</location>
        <topology evidence="1 9">Multi-pass membrane protein</topology>
    </subcellularLocation>
</comment>
<keyword evidence="8 9" id="KW-0472">Membrane</keyword>